<keyword evidence="1" id="KW-1133">Transmembrane helix</keyword>
<feature type="transmembrane region" description="Helical" evidence="1">
    <location>
        <begin position="12"/>
        <end position="30"/>
    </location>
</feature>
<sequence>MEMVTYSSILELIRSILKGLTLITGVMLIGAPLSALLPMVSTILIGVVAIVCILALFRPLPEIWLGSRWTSAPILLILVFLAIMTSQSWDQQQTIQADRLAADEKSRLIALRSSDPTAYLAELKTKNSPEYEGELRELKPAESTALIAKQATEREVMRVEEIARLKFELIKPYINDERAAEIYRRLASLEPSEKTFADKADQLERKLSVQKAAADLLEKQRRRPKDYVSLSKTAYRRAGFGTILEADFTIKNDLPWPIKDITLTCELYGASETKIDSNTRTIYERIEPKRAKIIKNFSMGFIHSQSSKTSREIDDVVVIR</sequence>
<keyword evidence="1" id="KW-0472">Membrane</keyword>
<geneLocation type="plasmid" evidence="2">
    <name>unnamed4</name>
</geneLocation>
<organism evidence="2 3">
    <name type="scientific">Cupriavidus oxalaticus</name>
    <dbReference type="NCBI Taxonomy" id="96344"/>
    <lineage>
        <taxon>Bacteria</taxon>
        <taxon>Pseudomonadati</taxon>
        <taxon>Pseudomonadota</taxon>
        <taxon>Betaproteobacteria</taxon>
        <taxon>Burkholderiales</taxon>
        <taxon>Burkholderiaceae</taxon>
        <taxon>Cupriavidus</taxon>
    </lineage>
</organism>
<proteinExistence type="predicted"/>
<keyword evidence="1" id="KW-0812">Transmembrane</keyword>
<evidence type="ECO:0000256" key="1">
    <source>
        <dbReference type="SAM" id="Phobius"/>
    </source>
</evidence>
<name>A0A4P7LKV0_9BURK</name>
<dbReference type="RefSeq" id="WP_135707704.1">
    <property type="nucleotide sequence ID" value="NZ_CP038639.1"/>
</dbReference>
<gene>
    <name evidence="2" type="ORF">E0W60_36400</name>
</gene>
<feature type="transmembrane region" description="Helical" evidence="1">
    <location>
        <begin position="36"/>
        <end position="57"/>
    </location>
</feature>
<dbReference type="EMBL" id="CP038639">
    <property type="protein sequence ID" value="QBY56465.1"/>
    <property type="molecule type" value="Genomic_DNA"/>
</dbReference>
<dbReference type="Proteomes" id="UP000295294">
    <property type="component" value="Plasmid unnamed4"/>
</dbReference>
<dbReference type="AlphaFoldDB" id="A0A4P7LKV0"/>
<protein>
    <submittedName>
        <fullName evidence="2">Uncharacterized protein</fullName>
    </submittedName>
</protein>
<accession>A0A4P7LKV0</accession>
<evidence type="ECO:0000313" key="3">
    <source>
        <dbReference type="Proteomes" id="UP000295294"/>
    </source>
</evidence>
<feature type="transmembrane region" description="Helical" evidence="1">
    <location>
        <begin position="69"/>
        <end position="89"/>
    </location>
</feature>
<reference evidence="2 3" key="1">
    <citation type="submission" date="2019-03" db="EMBL/GenBank/DDBJ databases">
        <title>Efficiently degradation of phenoxyalkanoic acid herbicides by Cupriavidus oxalaticus strain X32.</title>
        <authorList>
            <person name="Sheng X."/>
        </authorList>
    </citation>
    <scope>NUCLEOTIDE SEQUENCE [LARGE SCALE GENOMIC DNA]</scope>
    <source>
        <strain evidence="2 3">X32</strain>
        <plasmid evidence="2 3">unnamed4</plasmid>
    </source>
</reference>
<dbReference type="KEGG" id="cox:E0W60_36400"/>
<evidence type="ECO:0000313" key="2">
    <source>
        <dbReference type="EMBL" id="QBY56465.1"/>
    </source>
</evidence>
<dbReference type="OrthoDB" id="8141449at2"/>
<keyword evidence="2" id="KW-0614">Plasmid</keyword>